<feature type="domain" description="ABC transporter" evidence="7">
    <location>
        <begin position="5"/>
        <end position="244"/>
    </location>
</feature>
<sequence length="510" mass="55496">MNALCSLQQISKSFGPVKALQNVSLNIGHGQCWGLVGHNGAGKSTLMNVLAGVFSSDSGQLAIEGQALSSYSGQVAYQQGIRCVFQELSLCLNLSVAENLCVFHPALKGWGWRNRARALIRAQLDEIFTGHGISPDQNVGELTLTQRQMVEIACAFTVVDKPVRLLILDEPTSSLDAQTAKQLTAYIGKRLQGGLSVVFISHMLGEIFDCCNQIAVMRDGQMVLQQAAAELNREALVQAMGHADHEKVQSAAEQQSRAESAAEVRDADDISAHPILLELSMPQGSPVKSMRVSTGCVVGLSGLAGQGQTEVLVNLFAQYQQRLRIAFVAGDRARDGNFPLWSIAENLSLRSLSALARMGLIDRAGEKRLTAEWHERIAIRTPDMNNNMLSLSGGNQQKVLFARALSSDADLILMDDPMRGVDFNTKVDMYRLIRAEAAKGRSFIWYTTENDELSYCDRTYVFYQNRITLQLARHELSEEKIIAASFGATSARAESKGPFATGGNKAGATA</sequence>
<dbReference type="PANTHER" id="PTHR43790:SF9">
    <property type="entry name" value="GALACTOFURANOSE TRANSPORTER ATP-BINDING PROTEIN YTFR"/>
    <property type="match status" value="1"/>
</dbReference>
<keyword evidence="4" id="KW-0677">Repeat</keyword>
<dbReference type="SMART" id="SM00382">
    <property type="entry name" value="AAA"/>
    <property type="match status" value="2"/>
</dbReference>
<evidence type="ECO:0000256" key="1">
    <source>
        <dbReference type="ARBA" id="ARBA00022448"/>
    </source>
</evidence>
<dbReference type="Pfam" id="PF00005">
    <property type="entry name" value="ABC_tran"/>
    <property type="match status" value="2"/>
</dbReference>
<dbReference type="Gene3D" id="3.40.50.300">
    <property type="entry name" value="P-loop containing nucleotide triphosphate hydrolases"/>
    <property type="match status" value="2"/>
</dbReference>
<reference evidence="8 9" key="1">
    <citation type="journal article" date="2024" name="Chem. Sci.">
        <title>Discovery of megapolipeptins by genome mining of a Burkholderiales bacteria collection.</title>
        <authorList>
            <person name="Paulo B.S."/>
            <person name="Recchia M.J.J."/>
            <person name="Lee S."/>
            <person name="Fergusson C.H."/>
            <person name="Romanowski S.B."/>
            <person name="Hernandez A."/>
            <person name="Krull N."/>
            <person name="Liu D.Y."/>
            <person name="Cavanagh H."/>
            <person name="Bos A."/>
            <person name="Gray C.A."/>
            <person name="Murphy B.T."/>
            <person name="Linington R.G."/>
            <person name="Eustaquio A.S."/>
        </authorList>
    </citation>
    <scope>NUCLEOTIDE SEQUENCE [LARGE SCALE GENOMIC DNA]</scope>
    <source>
        <strain evidence="8 9">RL21-008-BIB-A</strain>
    </source>
</reference>
<comment type="caution">
    <text evidence="8">The sequence shown here is derived from an EMBL/GenBank/DDBJ whole genome shotgun (WGS) entry which is preliminary data.</text>
</comment>
<accession>A0ABW9A800</accession>
<organism evidence="8 9">
    <name type="scientific">Herbaspirillum lusitanum</name>
    <dbReference type="NCBI Taxonomy" id="213312"/>
    <lineage>
        <taxon>Bacteria</taxon>
        <taxon>Pseudomonadati</taxon>
        <taxon>Pseudomonadota</taxon>
        <taxon>Betaproteobacteria</taxon>
        <taxon>Burkholderiales</taxon>
        <taxon>Oxalobacteraceae</taxon>
        <taxon>Herbaspirillum</taxon>
    </lineage>
</organism>
<keyword evidence="2" id="KW-0472">Membrane</keyword>
<evidence type="ECO:0000313" key="8">
    <source>
        <dbReference type="EMBL" id="MFL9925031.1"/>
    </source>
</evidence>
<keyword evidence="9" id="KW-1185">Reference proteome</keyword>
<dbReference type="Proteomes" id="UP001629246">
    <property type="component" value="Unassembled WGS sequence"/>
</dbReference>
<dbReference type="RefSeq" id="WP_408158217.1">
    <property type="nucleotide sequence ID" value="NZ_JAQQFM010000005.1"/>
</dbReference>
<feature type="domain" description="ABC transporter" evidence="7">
    <location>
        <begin position="264"/>
        <end position="489"/>
    </location>
</feature>
<dbReference type="InterPro" id="IPR027417">
    <property type="entry name" value="P-loop_NTPase"/>
</dbReference>
<dbReference type="PROSITE" id="PS00211">
    <property type="entry name" value="ABC_TRANSPORTER_1"/>
    <property type="match status" value="1"/>
</dbReference>
<dbReference type="InterPro" id="IPR017871">
    <property type="entry name" value="ABC_transporter-like_CS"/>
</dbReference>
<dbReference type="GO" id="GO:0005524">
    <property type="term" value="F:ATP binding"/>
    <property type="evidence" value="ECO:0007669"/>
    <property type="project" value="UniProtKB-KW"/>
</dbReference>
<dbReference type="PANTHER" id="PTHR43790">
    <property type="entry name" value="CARBOHYDRATE TRANSPORT ATP-BINDING PROTEIN MG119-RELATED"/>
    <property type="match status" value="1"/>
</dbReference>
<keyword evidence="2" id="KW-1003">Cell membrane</keyword>
<evidence type="ECO:0000313" key="9">
    <source>
        <dbReference type="Proteomes" id="UP001629246"/>
    </source>
</evidence>
<evidence type="ECO:0000256" key="2">
    <source>
        <dbReference type="ARBA" id="ARBA00022475"/>
    </source>
</evidence>
<evidence type="ECO:0000256" key="5">
    <source>
        <dbReference type="ARBA" id="ARBA00022741"/>
    </source>
</evidence>
<keyword evidence="5" id="KW-0547">Nucleotide-binding</keyword>
<dbReference type="EMBL" id="JAQQFM010000005">
    <property type="protein sequence ID" value="MFL9925031.1"/>
    <property type="molecule type" value="Genomic_DNA"/>
</dbReference>
<dbReference type="InterPro" id="IPR050107">
    <property type="entry name" value="ABC_carbohydrate_import_ATPase"/>
</dbReference>
<dbReference type="CDD" id="cd03216">
    <property type="entry name" value="ABC_Carb_Monos_I"/>
    <property type="match status" value="1"/>
</dbReference>
<dbReference type="InterPro" id="IPR003439">
    <property type="entry name" value="ABC_transporter-like_ATP-bd"/>
</dbReference>
<name>A0ABW9A800_9BURK</name>
<dbReference type="PROSITE" id="PS50893">
    <property type="entry name" value="ABC_TRANSPORTER_2"/>
    <property type="match status" value="2"/>
</dbReference>
<gene>
    <name evidence="8" type="ORF">PQR62_12205</name>
</gene>
<protein>
    <submittedName>
        <fullName evidence="8">Sugar ABC transporter ATP-binding protein</fullName>
    </submittedName>
</protein>
<dbReference type="SUPFAM" id="SSF52540">
    <property type="entry name" value="P-loop containing nucleoside triphosphate hydrolases"/>
    <property type="match status" value="2"/>
</dbReference>
<evidence type="ECO:0000256" key="6">
    <source>
        <dbReference type="ARBA" id="ARBA00022840"/>
    </source>
</evidence>
<keyword evidence="3" id="KW-0762">Sugar transport</keyword>
<dbReference type="InterPro" id="IPR003593">
    <property type="entry name" value="AAA+_ATPase"/>
</dbReference>
<evidence type="ECO:0000259" key="7">
    <source>
        <dbReference type="PROSITE" id="PS50893"/>
    </source>
</evidence>
<evidence type="ECO:0000256" key="4">
    <source>
        <dbReference type="ARBA" id="ARBA00022737"/>
    </source>
</evidence>
<evidence type="ECO:0000256" key="3">
    <source>
        <dbReference type="ARBA" id="ARBA00022597"/>
    </source>
</evidence>
<keyword evidence="1" id="KW-0813">Transport</keyword>
<keyword evidence="6 8" id="KW-0067">ATP-binding</keyword>
<proteinExistence type="predicted"/>